<reference evidence="1" key="1">
    <citation type="journal article" date="2021" name="Proc. Natl. Acad. Sci. U.S.A.">
        <title>A Catalog of Tens of Thousands of Viruses from Human Metagenomes Reveals Hidden Associations with Chronic Diseases.</title>
        <authorList>
            <person name="Tisza M.J."/>
            <person name="Buck C.B."/>
        </authorList>
    </citation>
    <scope>NUCLEOTIDE SEQUENCE</scope>
    <source>
        <strain evidence="1">CtML55</strain>
    </source>
</reference>
<dbReference type="Pfam" id="PF21825">
    <property type="entry name" value="crAss001_48"/>
    <property type="match status" value="1"/>
</dbReference>
<organism evidence="1">
    <name type="scientific">virus sp. ctML55</name>
    <dbReference type="NCBI Taxonomy" id="2827627"/>
    <lineage>
        <taxon>Viruses</taxon>
    </lineage>
</organism>
<sequence length="80" mass="9096">MEQAVFQRMLGEFNKVNERAVKLRDFILGDKFKEVDNLNKDLLVAQLKAMEAYISVLSIRIGLNAPKDEISEAQVVKEGE</sequence>
<evidence type="ECO:0000313" key="1">
    <source>
        <dbReference type="EMBL" id="DAE31039.1"/>
    </source>
</evidence>
<proteinExistence type="predicted"/>
<dbReference type="InterPro" id="IPR054052">
    <property type="entry name" value="Y16Q-like"/>
</dbReference>
<dbReference type="EMBL" id="BK059105">
    <property type="protein sequence ID" value="DAE31039.1"/>
    <property type="molecule type" value="Genomic_DNA"/>
</dbReference>
<accession>A0A8S5RI38</accession>
<protein>
    <submittedName>
        <fullName evidence="1">Uncharacterized protein</fullName>
    </submittedName>
</protein>
<name>A0A8S5RI38_9VIRU</name>